<gene>
    <name evidence="2" type="ORF">ADEAN_000494600</name>
</gene>
<organism evidence="2 3">
    <name type="scientific">Angomonas deanei</name>
    <dbReference type="NCBI Taxonomy" id="59799"/>
    <lineage>
        <taxon>Eukaryota</taxon>
        <taxon>Discoba</taxon>
        <taxon>Euglenozoa</taxon>
        <taxon>Kinetoplastea</taxon>
        <taxon>Metakinetoplastina</taxon>
        <taxon>Trypanosomatida</taxon>
        <taxon>Trypanosomatidae</taxon>
        <taxon>Strigomonadinae</taxon>
        <taxon>Angomonas</taxon>
    </lineage>
</organism>
<protein>
    <submittedName>
        <fullName evidence="2">Uncharacterized protein</fullName>
    </submittedName>
</protein>
<reference evidence="2 3" key="1">
    <citation type="submission" date="2020-08" db="EMBL/GenBank/DDBJ databases">
        <authorList>
            <person name="Newling K."/>
            <person name="Davey J."/>
            <person name="Forrester S."/>
        </authorList>
    </citation>
    <scope>NUCLEOTIDE SEQUENCE [LARGE SCALE GENOMIC DNA]</scope>
    <source>
        <strain evidence="3">Crithidia deanei Carvalho (ATCC PRA-265)</strain>
    </source>
</reference>
<keyword evidence="3" id="KW-1185">Reference proteome</keyword>
<evidence type="ECO:0000313" key="2">
    <source>
        <dbReference type="EMBL" id="CAD2217468.1"/>
    </source>
</evidence>
<evidence type="ECO:0000313" key="3">
    <source>
        <dbReference type="Proteomes" id="UP000515908"/>
    </source>
</evidence>
<proteinExistence type="predicted"/>
<dbReference type="Proteomes" id="UP000515908">
    <property type="component" value="Chromosome 09"/>
</dbReference>
<dbReference type="AlphaFoldDB" id="A0A7G2CCC5"/>
<feature type="region of interest" description="Disordered" evidence="1">
    <location>
        <begin position="902"/>
        <end position="927"/>
    </location>
</feature>
<sequence>MSDTLHNAPADATSVEAKSLDPLTEDPNYVKETFDGTLARLEAATVNSKFGVPQWVLNLVGTTTVKAKLVAKKEDFSTEDEGIIVRIFNVIQKQAGIKRLSRREELEENVPSYYASTWDAVKKKQITDARALMAQFLRRSVSLDSIDPNNNALICCAAMLLDLSCTIDEPCFCDYVRRFFYDDTGKRFGCCLITNAYEELTHQSGDFVNETADEIREIKDWTLGELARSTNTLSIGGESGSGKTRAALQCANFYIAGVEGVTKEDVLTVYLKLSDTMVKHWNTDVEEKNDTTRNAAKAMKRMYEKNDGVYKYLYETYQSNAFLEECIKNSTTEKNDLRYLRTAQCHDWLCKIIKEKVCFVNGLKSKNKFKAAFIVLDEIALCPWIYKAVNGNSIDPDYISEFFKDDTSFTEKLRFVCATTATESIFREMCSSPGDFHAVTMKPSFGLYNKLLEKKVDDEVIRNLLRPLEDHEFFNNLVKNRRCSVLMVDRICVFIPYINPVTNSAVAMNNCQEKRRAHKTKKNLPAILFNLSEVENVYAWAGFLVAEVAAKYKSMNGTAKMEAPLAEEIVAKGIRAFLCCEKKDFEKVFSGFPKNPLKLGLFDCRTDPRGGAKREVVISVSTAQQVMAATTYGSGTIFATNITGGAFEVFSASIFSLYLSGYSTDCAEKVDSEKKIKGLPPANLSTFLNSVSKVKVKDTYHNPLAHPSVKGVLFASHRVAVSESLGSYLSVLAQFHRCTDKDESKDKGQAFVLVNARNAPYADLVAKSGDILFLVQCKSSVDIPKFTIEKELRKMGFSDKDDVEIEALVDALFQGDVVDEEKLRKAIKILKPKKGNFHEKFKKCRDAICGKNEQVTADTGEQLEAESVANTQRAGVQPAVQNEVVEGAGGKADGVCAVLESGHSEGENSSETMTTTAGEDADAADKKEEADAEAALLKGKLLTGLLMRSLGCTIAVPVFMCTDSGTDEAKRDLIRDVGNCSVYSFGWNDPAALIFVGGGIERTVEIDDSPTALPEIDNTDKGKTSSSSLGKRERELAVDDSPQKRLKP</sequence>
<feature type="region of interest" description="Disordered" evidence="1">
    <location>
        <begin position="1009"/>
        <end position="1048"/>
    </location>
</feature>
<name>A0A7G2CCC5_9TRYP</name>
<dbReference type="EMBL" id="LR877153">
    <property type="protein sequence ID" value="CAD2217468.1"/>
    <property type="molecule type" value="Genomic_DNA"/>
</dbReference>
<dbReference type="VEuPathDB" id="TriTrypDB:ADEAN_000494600"/>
<accession>A0A7G2CCC5</accession>
<feature type="compositionally biased region" description="Basic and acidic residues" evidence="1">
    <location>
        <begin position="1030"/>
        <end position="1048"/>
    </location>
</feature>
<evidence type="ECO:0000256" key="1">
    <source>
        <dbReference type="SAM" id="MobiDB-lite"/>
    </source>
</evidence>
<feature type="compositionally biased region" description="Low complexity" evidence="1">
    <location>
        <begin position="907"/>
        <end position="918"/>
    </location>
</feature>